<dbReference type="SUPFAM" id="SSF46894">
    <property type="entry name" value="C-terminal effector domain of the bipartite response regulators"/>
    <property type="match status" value="1"/>
</dbReference>
<dbReference type="EMBL" id="LAZR01050182">
    <property type="protein sequence ID" value="KKK87932.1"/>
    <property type="molecule type" value="Genomic_DNA"/>
</dbReference>
<gene>
    <name evidence="1" type="ORF">LCGC14_2748290</name>
</gene>
<accession>A0A0F8Z2H0</accession>
<evidence type="ECO:0000313" key="1">
    <source>
        <dbReference type="EMBL" id="KKK87932.1"/>
    </source>
</evidence>
<sequence>MTHGCIVETSITSRERDIITRLCEGMKGVEVVKALGISNQKALSNALQRLRQKLGYKTSLQMFYDLGTRVFTIEEVEEE</sequence>
<proteinExistence type="predicted"/>
<protein>
    <recommendedName>
        <fullName evidence="2">HTH luxR-type domain-containing protein</fullName>
    </recommendedName>
</protein>
<dbReference type="InterPro" id="IPR016032">
    <property type="entry name" value="Sig_transdc_resp-reg_C-effctor"/>
</dbReference>
<reference evidence="1" key="1">
    <citation type="journal article" date="2015" name="Nature">
        <title>Complex archaea that bridge the gap between prokaryotes and eukaryotes.</title>
        <authorList>
            <person name="Spang A."/>
            <person name="Saw J.H."/>
            <person name="Jorgensen S.L."/>
            <person name="Zaremba-Niedzwiedzka K."/>
            <person name="Martijn J."/>
            <person name="Lind A.E."/>
            <person name="van Eijk R."/>
            <person name="Schleper C."/>
            <person name="Guy L."/>
            <person name="Ettema T.J."/>
        </authorList>
    </citation>
    <scope>NUCLEOTIDE SEQUENCE</scope>
</reference>
<evidence type="ECO:0008006" key="2">
    <source>
        <dbReference type="Google" id="ProtNLM"/>
    </source>
</evidence>
<dbReference type="GO" id="GO:0003677">
    <property type="term" value="F:DNA binding"/>
    <property type="evidence" value="ECO:0007669"/>
    <property type="project" value="InterPro"/>
</dbReference>
<name>A0A0F8Z2H0_9ZZZZ</name>
<dbReference type="AlphaFoldDB" id="A0A0F8Z2H0"/>
<organism evidence="1">
    <name type="scientific">marine sediment metagenome</name>
    <dbReference type="NCBI Taxonomy" id="412755"/>
    <lineage>
        <taxon>unclassified sequences</taxon>
        <taxon>metagenomes</taxon>
        <taxon>ecological metagenomes</taxon>
    </lineage>
</organism>
<dbReference type="Gene3D" id="1.10.10.10">
    <property type="entry name" value="Winged helix-like DNA-binding domain superfamily/Winged helix DNA-binding domain"/>
    <property type="match status" value="1"/>
</dbReference>
<dbReference type="GO" id="GO:0006355">
    <property type="term" value="P:regulation of DNA-templated transcription"/>
    <property type="evidence" value="ECO:0007669"/>
    <property type="project" value="InterPro"/>
</dbReference>
<comment type="caution">
    <text evidence="1">The sequence shown here is derived from an EMBL/GenBank/DDBJ whole genome shotgun (WGS) entry which is preliminary data.</text>
</comment>
<dbReference type="InterPro" id="IPR036388">
    <property type="entry name" value="WH-like_DNA-bd_sf"/>
</dbReference>